<feature type="transmembrane region" description="Helical" evidence="1">
    <location>
        <begin position="38"/>
        <end position="58"/>
    </location>
</feature>
<feature type="transmembrane region" description="Helical" evidence="1">
    <location>
        <begin position="14"/>
        <end position="32"/>
    </location>
</feature>
<dbReference type="Proteomes" id="UP001177160">
    <property type="component" value="Unassembled WGS sequence"/>
</dbReference>
<sequence length="229" mass="25417">MQTIKNLNTGLSDGIKIVIVAVLALAGLVSSFSGQNRLFDYFIQYLPLLLFGLIAIYAQFKGYSLLSFTILLMIFYPSSINNFMDATIQLLGGRVAFTLQIFMQFGIGVFLLLMIVSILLSGVQLKPKLRNEDLLFLSIGILHILVFNNVIAAFNGLLLVLIALLLGSRKLASLLFLLKYLMTPLSYIDNIVRYDTLSLAFHIRSITGIIVLFVLIAYAVKLSSEPNID</sequence>
<keyword evidence="3" id="KW-1185">Reference proteome</keyword>
<feature type="transmembrane region" description="Helical" evidence="1">
    <location>
        <begin position="199"/>
        <end position="220"/>
    </location>
</feature>
<name>A0ABT2Y6H9_9MOLU</name>
<dbReference type="EMBL" id="JAOVQM010000004">
    <property type="protein sequence ID" value="MCV2232354.1"/>
    <property type="molecule type" value="Genomic_DNA"/>
</dbReference>
<proteinExistence type="predicted"/>
<organism evidence="2 3">
    <name type="scientific">Paracholeplasma manati</name>
    <dbReference type="NCBI Taxonomy" id="591373"/>
    <lineage>
        <taxon>Bacteria</taxon>
        <taxon>Bacillati</taxon>
        <taxon>Mycoplasmatota</taxon>
        <taxon>Mollicutes</taxon>
        <taxon>Acholeplasmatales</taxon>
        <taxon>Acholeplasmataceae</taxon>
        <taxon>Paracholeplasma</taxon>
    </lineage>
</organism>
<accession>A0ABT2Y6H9</accession>
<protein>
    <submittedName>
        <fullName evidence="2">Uncharacterized protein</fullName>
    </submittedName>
</protein>
<evidence type="ECO:0000313" key="3">
    <source>
        <dbReference type="Proteomes" id="UP001177160"/>
    </source>
</evidence>
<evidence type="ECO:0000256" key="1">
    <source>
        <dbReference type="SAM" id="Phobius"/>
    </source>
</evidence>
<evidence type="ECO:0000313" key="2">
    <source>
        <dbReference type="EMBL" id="MCV2232354.1"/>
    </source>
</evidence>
<keyword evidence="1" id="KW-0472">Membrane</keyword>
<comment type="caution">
    <text evidence="2">The sequence shown here is derived from an EMBL/GenBank/DDBJ whole genome shotgun (WGS) entry which is preliminary data.</text>
</comment>
<keyword evidence="1" id="KW-1133">Transmembrane helix</keyword>
<reference evidence="2" key="1">
    <citation type="submission" date="2022-09" db="EMBL/GenBank/DDBJ databases">
        <title>Novel Mycoplasma species identified in domestic and wild animals.</title>
        <authorList>
            <person name="Volokhov D.V."/>
            <person name="Furtak V.A."/>
            <person name="Zagorodnyaya T.A."/>
        </authorList>
    </citation>
    <scope>NUCLEOTIDE SEQUENCE</scope>
    <source>
        <strain evidence="2">Oakley</strain>
    </source>
</reference>
<feature type="transmembrane region" description="Helical" evidence="1">
    <location>
        <begin position="65"/>
        <end position="84"/>
    </location>
</feature>
<feature type="transmembrane region" description="Helical" evidence="1">
    <location>
        <begin position="96"/>
        <end position="122"/>
    </location>
</feature>
<gene>
    <name evidence="2" type="ORF">N7548_05875</name>
</gene>
<dbReference type="RefSeq" id="WP_263608544.1">
    <property type="nucleotide sequence ID" value="NZ_JAOVQM010000004.1"/>
</dbReference>
<keyword evidence="1" id="KW-0812">Transmembrane</keyword>